<proteinExistence type="predicted"/>
<gene>
    <name evidence="2" type="ORF">LZC94_24155</name>
</gene>
<name>A0ABZ2MD15_9BACT</name>
<feature type="region of interest" description="Disordered" evidence="1">
    <location>
        <begin position="166"/>
        <end position="205"/>
    </location>
</feature>
<feature type="region of interest" description="Disordered" evidence="1">
    <location>
        <begin position="37"/>
        <end position="84"/>
    </location>
</feature>
<evidence type="ECO:0000313" key="3">
    <source>
        <dbReference type="Proteomes" id="UP001370348"/>
    </source>
</evidence>
<feature type="region of interest" description="Disordered" evidence="1">
    <location>
        <begin position="301"/>
        <end position="367"/>
    </location>
</feature>
<dbReference type="PROSITE" id="PS51257">
    <property type="entry name" value="PROKAR_LIPOPROTEIN"/>
    <property type="match status" value="1"/>
</dbReference>
<dbReference type="EMBL" id="CP089984">
    <property type="protein sequence ID" value="WXB20375.1"/>
    <property type="molecule type" value="Genomic_DNA"/>
</dbReference>
<protein>
    <submittedName>
        <fullName evidence="2">Uncharacterized protein</fullName>
    </submittedName>
</protein>
<feature type="compositionally biased region" description="Polar residues" evidence="1">
    <location>
        <begin position="38"/>
        <end position="48"/>
    </location>
</feature>
<feature type="compositionally biased region" description="Gly residues" evidence="1">
    <location>
        <begin position="302"/>
        <end position="322"/>
    </location>
</feature>
<reference evidence="2 3" key="1">
    <citation type="submission" date="2021-12" db="EMBL/GenBank/DDBJ databases">
        <title>Discovery of the Pendulisporaceae a myxobacterial family with distinct sporulation behavior and unique specialized metabolism.</title>
        <authorList>
            <person name="Garcia R."/>
            <person name="Popoff A."/>
            <person name="Bader C.D."/>
            <person name="Loehr J."/>
            <person name="Walesch S."/>
            <person name="Walt C."/>
            <person name="Boldt J."/>
            <person name="Bunk B."/>
            <person name="Haeckl F.J.F.P.J."/>
            <person name="Gunesch A.P."/>
            <person name="Birkelbach J."/>
            <person name="Nuebel U."/>
            <person name="Pietschmann T."/>
            <person name="Bach T."/>
            <person name="Mueller R."/>
        </authorList>
    </citation>
    <scope>NUCLEOTIDE SEQUENCE [LARGE SCALE GENOMIC DNA]</scope>
    <source>
        <strain evidence="2 3">MSr11954</strain>
    </source>
</reference>
<dbReference type="Proteomes" id="UP001370348">
    <property type="component" value="Chromosome"/>
</dbReference>
<evidence type="ECO:0000313" key="2">
    <source>
        <dbReference type="EMBL" id="WXB20375.1"/>
    </source>
</evidence>
<keyword evidence="3" id="KW-1185">Reference proteome</keyword>
<dbReference type="RefSeq" id="WP_394820582.1">
    <property type="nucleotide sequence ID" value="NZ_CP089984.1"/>
</dbReference>
<accession>A0ABZ2MD15</accession>
<evidence type="ECO:0000256" key="1">
    <source>
        <dbReference type="SAM" id="MobiDB-lite"/>
    </source>
</evidence>
<organism evidence="2 3">
    <name type="scientific">Pendulispora albinea</name>
    <dbReference type="NCBI Taxonomy" id="2741071"/>
    <lineage>
        <taxon>Bacteria</taxon>
        <taxon>Pseudomonadati</taxon>
        <taxon>Myxococcota</taxon>
        <taxon>Myxococcia</taxon>
        <taxon>Myxococcales</taxon>
        <taxon>Sorangiineae</taxon>
        <taxon>Pendulisporaceae</taxon>
        <taxon>Pendulispora</taxon>
    </lineage>
</organism>
<feature type="compositionally biased region" description="Gly residues" evidence="1">
    <location>
        <begin position="189"/>
        <end position="205"/>
    </location>
</feature>
<sequence>MTLRHSAMFGWCILAACSAQSSGDGKTGRELHHRDDASAQNDAISENDAGSESDAGTEVDAGPLDGGDVDAGPPGTLTPSNLPPDICDTPGTKDLTIAPSDNRGFGIGCDAIIPQGNGLPDICMYKYANVTIAGKALALNFDKKAAVAIVATNAFTVTNTGVIEASGETHYTPRNGAGGPDPRGEARGGRGGAGHVTPGAGGTSGGAAYASTGNQLVAGARGGPGWAPTGSGWPDNTVPGGFAGGALQLVSCGRLEVHGTIRVNGSYGVSVIRGSGGGGGSGGTLLLEGAQIVTEGARLEALGGGGGSGGGTNCPGGNGGTGSTPPKDGHSGEGCWPGSAAGSGGSIGRISMNLPAGTPPPPVNADPPVLFGVVGTH</sequence>